<keyword evidence="4" id="KW-1185">Reference proteome</keyword>
<dbReference type="Proteomes" id="UP000018050">
    <property type="component" value="Unassembled WGS sequence"/>
</dbReference>
<keyword evidence="1" id="KW-0175">Coiled coil</keyword>
<gene>
    <name evidence="3" type="ORF">EAH_00052840</name>
</gene>
<dbReference type="OMA" id="HPSDRTE"/>
<dbReference type="EMBL" id="HG673689">
    <property type="protein sequence ID" value="CDI84469.1"/>
    <property type="molecule type" value="Genomic_DNA"/>
</dbReference>
<dbReference type="RefSeq" id="XP_013246567.1">
    <property type="nucleotide sequence ID" value="XM_013391113.1"/>
</dbReference>
<evidence type="ECO:0000313" key="4">
    <source>
        <dbReference type="Proteomes" id="UP000018050"/>
    </source>
</evidence>
<accession>U6H136</accession>
<reference evidence="3" key="1">
    <citation type="submission" date="2013-10" db="EMBL/GenBank/DDBJ databases">
        <title>Genomic analysis of the causative agents of coccidiosis in chickens.</title>
        <authorList>
            <person name="Reid A.J."/>
            <person name="Blake D."/>
            <person name="Billington K."/>
            <person name="Browne H."/>
            <person name="Dunn M."/>
            <person name="Hung S."/>
            <person name="Kawahara F."/>
            <person name="Miranda-Saavedra D."/>
            <person name="Mourier T."/>
            <person name="Nagra H."/>
            <person name="Otto T.D."/>
            <person name="Rawlings N."/>
            <person name="Sanchez A."/>
            <person name="Sanders M."/>
            <person name="Subramaniam C."/>
            <person name="Tay Y."/>
            <person name="Dear P."/>
            <person name="Doerig C."/>
            <person name="Gruber A."/>
            <person name="Parkinson J."/>
            <person name="Shirley M."/>
            <person name="Wan K.L."/>
            <person name="Berriman M."/>
            <person name="Tomley F."/>
            <person name="Pain A."/>
        </authorList>
    </citation>
    <scope>NUCLEOTIDE SEQUENCE [LARGE SCALE GENOMIC DNA]</scope>
    <source>
        <strain evidence="3">Houghton</strain>
    </source>
</reference>
<evidence type="ECO:0000256" key="2">
    <source>
        <dbReference type="SAM" id="MobiDB-lite"/>
    </source>
</evidence>
<dbReference type="GeneID" id="25273354"/>
<feature type="region of interest" description="Disordered" evidence="2">
    <location>
        <begin position="40"/>
        <end position="60"/>
    </location>
</feature>
<evidence type="ECO:0000256" key="1">
    <source>
        <dbReference type="SAM" id="Coils"/>
    </source>
</evidence>
<name>U6H136_EIMAC</name>
<sequence>MEADRAIPSQFVFPSPAADLGSAELEPQNDFYKASSSPAAVATTTAGGAAGAAGGADRAPQTREFVYPPTVEMGPPPAPVSSSFDMGGPWAEKRIVVGPSSSERMQIYGRVPPKTWAESAREWLGNVMESLQTRQQQQQQQQEQQQQQHQQYQRVFYALGQPRSSFEGLVADVPPQLIYKNVVYVPHSIERPPQLLGLPPYPSPYIAVPAAAPPPPPPPPPVLIPLESEIICRGHPSDRTELCFGCTIPPRQLKFDIVREELRGCFGICRSHRFKAAPFGASHSLSPSFSFI</sequence>
<dbReference type="VEuPathDB" id="ToxoDB:EAH_00052840"/>
<dbReference type="OrthoDB" id="329148at2759"/>
<feature type="coiled-coil region" evidence="1">
    <location>
        <begin position="128"/>
        <end position="155"/>
    </location>
</feature>
<reference evidence="3" key="2">
    <citation type="submission" date="2013-10" db="EMBL/GenBank/DDBJ databases">
        <authorList>
            <person name="Aslett M."/>
        </authorList>
    </citation>
    <scope>NUCLEOTIDE SEQUENCE [LARGE SCALE GENOMIC DNA]</scope>
    <source>
        <strain evidence="3">Houghton</strain>
    </source>
</reference>
<protein>
    <submittedName>
        <fullName evidence="3">Uncharacterized protein</fullName>
    </submittedName>
</protein>
<dbReference type="AlphaFoldDB" id="U6H136"/>
<evidence type="ECO:0000313" key="3">
    <source>
        <dbReference type="EMBL" id="CDI84469.1"/>
    </source>
</evidence>
<organism evidence="3 4">
    <name type="scientific">Eimeria acervulina</name>
    <name type="common">Coccidian parasite</name>
    <dbReference type="NCBI Taxonomy" id="5801"/>
    <lineage>
        <taxon>Eukaryota</taxon>
        <taxon>Sar</taxon>
        <taxon>Alveolata</taxon>
        <taxon>Apicomplexa</taxon>
        <taxon>Conoidasida</taxon>
        <taxon>Coccidia</taxon>
        <taxon>Eucoccidiorida</taxon>
        <taxon>Eimeriorina</taxon>
        <taxon>Eimeriidae</taxon>
        <taxon>Eimeria</taxon>
    </lineage>
</organism>
<proteinExistence type="predicted"/>